<name>A0A1I5WCZ6_9RHOB</name>
<organism evidence="1 2">
    <name type="scientific">Tranquillimonas alkanivorans</name>
    <dbReference type="NCBI Taxonomy" id="441119"/>
    <lineage>
        <taxon>Bacteria</taxon>
        <taxon>Pseudomonadati</taxon>
        <taxon>Pseudomonadota</taxon>
        <taxon>Alphaproteobacteria</taxon>
        <taxon>Rhodobacterales</taxon>
        <taxon>Roseobacteraceae</taxon>
        <taxon>Tranquillimonas</taxon>
    </lineage>
</organism>
<gene>
    <name evidence="1" type="ORF">SAMN04488047_1445</name>
</gene>
<dbReference type="EMBL" id="FOXA01000044">
    <property type="protein sequence ID" value="SFQ17609.1"/>
    <property type="molecule type" value="Genomic_DNA"/>
</dbReference>
<keyword evidence="2" id="KW-1185">Reference proteome</keyword>
<sequence length="153" mass="16249">MPGTLLADAADTQEFQAFTVDGWLVSLEQGDTYGTCLLSSAVQPPYVSVIYEGADDFFLMVRGSDKNPKEHDVGIQLIFEGGKEFSLIGTSSGHDSYTASLPTDEVERFLAALEGSEHVVMTTGADRPSEEYSLSGGEGATEAFAACAQHLDG</sequence>
<evidence type="ECO:0000313" key="1">
    <source>
        <dbReference type="EMBL" id="SFQ17609.1"/>
    </source>
</evidence>
<protein>
    <submittedName>
        <fullName evidence="1">Uncharacterized protein</fullName>
    </submittedName>
</protein>
<dbReference type="AlphaFoldDB" id="A0A1I5WCZ6"/>
<proteinExistence type="predicted"/>
<evidence type="ECO:0000313" key="2">
    <source>
        <dbReference type="Proteomes" id="UP000199356"/>
    </source>
</evidence>
<dbReference type="RefSeq" id="WP_093425684.1">
    <property type="nucleotide sequence ID" value="NZ_FOXA01000044.1"/>
</dbReference>
<accession>A0A1I5WCZ6</accession>
<reference evidence="1 2" key="1">
    <citation type="submission" date="2016-10" db="EMBL/GenBank/DDBJ databases">
        <authorList>
            <person name="de Groot N.N."/>
        </authorList>
    </citation>
    <scope>NUCLEOTIDE SEQUENCE [LARGE SCALE GENOMIC DNA]</scope>
    <source>
        <strain evidence="1 2">DSM 19547</strain>
    </source>
</reference>
<dbReference type="Proteomes" id="UP000199356">
    <property type="component" value="Unassembled WGS sequence"/>
</dbReference>